<feature type="domain" description="4Fe-4S ferredoxin-type" evidence="5">
    <location>
        <begin position="37"/>
        <end position="69"/>
    </location>
</feature>
<reference evidence="6 7" key="1">
    <citation type="submission" date="2016-11" db="EMBL/GenBank/DDBJ databases">
        <authorList>
            <person name="Jaros S."/>
            <person name="Januszkiewicz K."/>
            <person name="Wedrychowicz H."/>
        </authorList>
    </citation>
    <scope>NUCLEOTIDE SEQUENCE [LARGE SCALE GENOMIC DNA]</scope>
    <source>
        <strain evidence="6 7">DSM 17477</strain>
    </source>
</reference>
<dbReference type="InterPro" id="IPR006005">
    <property type="entry name" value="Glut_synth_ssu1"/>
</dbReference>
<dbReference type="InterPro" id="IPR023753">
    <property type="entry name" value="FAD/NAD-binding_dom"/>
</dbReference>
<dbReference type="PANTHER" id="PTHR43100">
    <property type="entry name" value="GLUTAMATE SYNTHASE [NADPH] SMALL CHAIN"/>
    <property type="match status" value="1"/>
</dbReference>
<dbReference type="EMBL" id="FQZL01000028">
    <property type="protein sequence ID" value="SHJ63123.1"/>
    <property type="molecule type" value="Genomic_DNA"/>
</dbReference>
<evidence type="ECO:0000256" key="4">
    <source>
        <dbReference type="ARBA" id="ARBA00029440"/>
    </source>
</evidence>
<dbReference type="AlphaFoldDB" id="A0A1M6KW46"/>
<evidence type="ECO:0000256" key="2">
    <source>
        <dbReference type="ARBA" id="ARBA00023002"/>
    </source>
</evidence>
<evidence type="ECO:0000256" key="1">
    <source>
        <dbReference type="ARBA" id="ARBA00022605"/>
    </source>
</evidence>
<dbReference type="Proteomes" id="UP000184052">
    <property type="component" value="Unassembled WGS sequence"/>
</dbReference>
<dbReference type="InterPro" id="IPR028261">
    <property type="entry name" value="DPD_II"/>
</dbReference>
<dbReference type="Gene3D" id="3.50.50.60">
    <property type="entry name" value="FAD/NAD(P)-binding domain"/>
    <property type="match status" value="2"/>
</dbReference>
<dbReference type="NCBIfam" id="TIGR01317">
    <property type="entry name" value="GOGAT_sm_gam"/>
    <property type="match status" value="1"/>
</dbReference>
<dbReference type="SUPFAM" id="SSF51971">
    <property type="entry name" value="Nucleotide-binding domain"/>
    <property type="match status" value="2"/>
</dbReference>
<keyword evidence="1" id="KW-0028">Amino-acid biosynthesis</keyword>
<dbReference type="PRINTS" id="PR00419">
    <property type="entry name" value="ADXRDTASE"/>
</dbReference>
<dbReference type="InterPro" id="IPR017896">
    <property type="entry name" value="4Fe4S_Fe-S-bd"/>
</dbReference>
<dbReference type="GO" id="GO:0051536">
    <property type="term" value="F:iron-sulfur cluster binding"/>
    <property type="evidence" value="ECO:0007669"/>
    <property type="project" value="InterPro"/>
</dbReference>
<dbReference type="SUPFAM" id="SSF46548">
    <property type="entry name" value="alpha-helical ferredoxin"/>
    <property type="match status" value="1"/>
</dbReference>
<keyword evidence="3" id="KW-0314">Glutamate biosynthesis</keyword>
<dbReference type="OrthoDB" id="9803192at2"/>
<name>A0A1M6KW46_9FIRM</name>
<sequence>MASKLTGFMEIDRKNYNHRDIEERKKDFDSVYVPLTKEEMVEQANRCMDCGTSFCNWGCPLGNLIPDWNDLVYNGEWEKAYQKLSLTANFPEFTGRVCPALCEAACVLGVNREAVSVREIEQSIAEMAFENGWVKPRTPRVRTGRKVAVIGAGPSGLAAADDLNALGHAVTVFEREENAGGLMRYGIPNYKLGKEIIERRIALMKEAGVKFTYGIEIGRDRSLEDLISKFDAVIMACGTWVPRDINIPGRELDGIHFAVDYLSQQSKKLFGEKVTGKEITAKGKNVLVIGGGDTGADCVGTANRQGAKKVFQYEILPKPPEKRDDSMPWPLFPKLLKTTTAHEEGCEREWEISTKEFVGSNGKIEGIKGVRVKWTKDAEGRFVLNELKSTEFEEQVDLVLIAAGFLHTEHDTFVKEMNIELGERGDILTDEDNKTNVDKVFAAGDMRTGQSLVVKAILEGKTTAEKVDKYLNENMMKKSG</sequence>
<evidence type="ECO:0000259" key="5">
    <source>
        <dbReference type="PROSITE" id="PS51379"/>
    </source>
</evidence>
<dbReference type="PANTHER" id="PTHR43100:SF1">
    <property type="entry name" value="GLUTAMATE SYNTHASE [NADPH] SMALL CHAIN"/>
    <property type="match status" value="1"/>
</dbReference>
<dbReference type="PROSITE" id="PS51379">
    <property type="entry name" value="4FE4S_FER_2"/>
    <property type="match status" value="1"/>
</dbReference>
<evidence type="ECO:0000313" key="7">
    <source>
        <dbReference type="Proteomes" id="UP000184052"/>
    </source>
</evidence>
<dbReference type="GO" id="GO:0016639">
    <property type="term" value="F:oxidoreductase activity, acting on the CH-NH2 group of donors, NAD or NADP as acceptor"/>
    <property type="evidence" value="ECO:0007669"/>
    <property type="project" value="InterPro"/>
</dbReference>
<keyword evidence="7" id="KW-1185">Reference proteome</keyword>
<gene>
    <name evidence="6" type="ORF">SAMN02745751_03003</name>
</gene>
<dbReference type="Pfam" id="PF14691">
    <property type="entry name" value="Fer4_20"/>
    <property type="match status" value="1"/>
</dbReference>
<dbReference type="Pfam" id="PF07992">
    <property type="entry name" value="Pyr_redox_2"/>
    <property type="match status" value="1"/>
</dbReference>
<keyword evidence="2" id="KW-0560">Oxidoreductase</keyword>
<dbReference type="InterPro" id="IPR051394">
    <property type="entry name" value="Glutamate_Synthase"/>
</dbReference>
<dbReference type="InterPro" id="IPR009051">
    <property type="entry name" value="Helical_ferredxn"/>
</dbReference>
<dbReference type="STRING" id="1121476.SAMN02745751_03003"/>
<dbReference type="InterPro" id="IPR036188">
    <property type="entry name" value="FAD/NAD-bd_sf"/>
</dbReference>
<dbReference type="RefSeq" id="WP_073050384.1">
    <property type="nucleotide sequence ID" value="NZ_FQZL01000028.1"/>
</dbReference>
<accession>A0A1M6KW46</accession>
<dbReference type="GO" id="GO:0006537">
    <property type="term" value="P:glutamate biosynthetic process"/>
    <property type="evidence" value="ECO:0007669"/>
    <property type="project" value="UniProtKB-KW"/>
</dbReference>
<evidence type="ECO:0000256" key="3">
    <source>
        <dbReference type="ARBA" id="ARBA00023164"/>
    </source>
</evidence>
<dbReference type="Gene3D" id="1.10.1060.10">
    <property type="entry name" value="Alpha-helical ferredoxin"/>
    <property type="match status" value="1"/>
</dbReference>
<comment type="pathway">
    <text evidence="4">Amino-acid biosynthesis.</text>
</comment>
<evidence type="ECO:0000313" key="6">
    <source>
        <dbReference type="EMBL" id="SHJ63123.1"/>
    </source>
</evidence>
<organism evidence="6 7">
    <name type="scientific">Dethiosulfatibacter aminovorans DSM 17477</name>
    <dbReference type="NCBI Taxonomy" id="1121476"/>
    <lineage>
        <taxon>Bacteria</taxon>
        <taxon>Bacillati</taxon>
        <taxon>Bacillota</taxon>
        <taxon>Tissierellia</taxon>
        <taxon>Dethiosulfatibacter</taxon>
    </lineage>
</organism>
<protein>
    <submittedName>
        <fullName evidence="6">Glutamate synthase (NADH) small subunit</fullName>
    </submittedName>
</protein>
<proteinExistence type="predicted"/>